<feature type="compositionally biased region" description="Basic and acidic residues" evidence="1">
    <location>
        <begin position="19"/>
        <end position="30"/>
    </location>
</feature>
<organism evidence="2 3">
    <name type="scientific">Exophiala mesophila</name>
    <name type="common">Black yeast-like fungus</name>
    <dbReference type="NCBI Taxonomy" id="212818"/>
    <lineage>
        <taxon>Eukaryota</taxon>
        <taxon>Fungi</taxon>
        <taxon>Dikarya</taxon>
        <taxon>Ascomycota</taxon>
        <taxon>Pezizomycotina</taxon>
        <taxon>Eurotiomycetes</taxon>
        <taxon>Chaetothyriomycetidae</taxon>
        <taxon>Chaetothyriales</taxon>
        <taxon>Herpotrichiellaceae</taxon>
        <taxon>Exophiala</taxon>
    </lineage>
</organism>
<dbReference type="EMBL" id="NAJM01000065">
    <property type="protein sequence ID" value="RVX66281.1"/>
    <property type="molecule type" value="Genomic_DNA"/>
</dbReference>
<evidence type="ECO:0000256" key="1">
    <source>
        <dbReference type="SAM" id="MobiDB-lite"/>
    </source>
</evidence>
<feature type="region of interest" description="Disordered" evidence="1">
    <location>
        <begin position="1"/>
        <end position="70"/>
    </location>
</feature>
<proteinExistence type="predicted"/>
<name>A0A438MRL2_EXOME</name>
<gene>
    <name evidence="2" type="ORF">B0A52_10208</name>
</gene>
<protein>
    <submittedName>
        <fullName evidence="2">Uncharacterized protein</fullName>
    </submittedName>
</protein>
<dbReference type="AlphaFoldDB" id="A0A438MRL2"/>
<evidence type="ECO:0000313" key="2">
    <source>
        <dbReference type="EMBL" id="RVX66281.1"/>
    </source>
</evidence>
<evidence type="ECO:0000313" key="3">
    <source>
        <dbReference type="Proteomes" id="UP000288859"/>
    </source>
</evidence>
<reference evidence="2 3" key="1">
    <citation type="submission" date="2017-03" db="EMBL/GenBank/DDBJ databases">
        <title>Genomes of endolithic fungi from Antarctica.</title>
        <authorList>
            <person name="Coleine C."/>
            <person name="Masonjones S."/>
            <person name="Stajich J.E."/>
        </authorList>
    </citation>
    <scope>NUCLEOTIDE SEQUENCE [LARGE SCALE GENOMIC DNA]</scope>
    <source>
        <strain evidence="2 3">CCFEE 6314</strain>
    </source>
</reference>
<accession>A0A438MRL2</accession>
<sequence>MASCNRCKSAIRPSNSPCRHNDRREPRNQDKGNWLLNTDWMTRIPNKLPSPPESDGGNYQVEPEPLESTARISRSSAEIKARMGIENLISAQVKNGDEAEIYKAALILMELKNAIN</sequence>
<comment type="caution">
    <text evidence="2">The sequence shown here is derived from an EMBL/GenBank/DDBJ whole genome shotgun (WGS) entry which is preliminary data.</text>
</comment>
<dbReference type="Proteomes" id="UP000288859">
    <property type="component" value="Unassembled WGS sequence"/>
</dbReference>